<dbReference type="EMBL" id="CM047742">
    <property type="protein sequence ID" value="KAJ0034151.1"/>
    <property type="molecule type" value="Genomic_DNA"/>
</dbReference>
<sequence length="224" mass="25447">MEFVVEPVVSELFKGLFKILESKEVQDFARNLVGVDSELKELGEKVQMVENLLGNAEDKQLTDKRVKEWLDNLQDWAFDAEDLLDEFAYHASRRKLKAEHQASSSKVMSCLRASFPSPFHMGSKIKDITCRLEQLQQKRSAEHEMQVVSGGTSSNVAAPQRPEETSSVPPEQLPDTLQKLYIGCYELKTLSRCQYLPKALTYLFIKSCRELKSIDGSFEGKHVS</sequence>
<comment type="caution">
    <text evidence="1">The sequence shown here is derived from an EMBL/GenBank/DDBJ whole genome shotgun (WGS) entry which is preliminary data.</text>
</comment>
<accession>A0ACC0YD75</accession>
<proteinExistence type="predicted"/>
<dbReference type="Proteomes" id="UP001163603">
    <property type="component" value="Chromosome 7"/>
</dbReference>
<reference evidence="2" key="1">
    <citation type="journal article" date="2023" name="G3 (Bethesda)">
        <title>Genome assembly and association tests identify interacting loci associated with vigor, precocity, and sex in interspecific pistachio rootstocks.</title>
        <authorList>
            <person name="Palmer W."/>
            <person name="Jacygrad E."/>
            <person name="Sagayaradj S."/>
            <person name="Cavanaugh K."/>
            <person name="Han R."/>
            <person name="Bertier L."/>
            <person name="Beede B."/>
            <person name="Kafkas S."/>
            <person name="Golino D."/>
            <person name="Preece J."/>
            <person name="Michelmore R."/>
        </authorList>
    </citation>
    <scope>NUCLEOTIDE SEQUENCE [LARGE SCALE GENOMIC DNA]</scope>
</reference>
<name>A0ACC0YD75_9ROSI</name>
<protein>
    <submittedName>
        <fullName evidence="1">Uncharacterized protein</fullName>
    </submittedName>
</protein>
<keyword evidence="2" id="KW-1185">Reference proteome</keyword>
<evidence type="ECO:0000313" key="1">
    <source>
        <dbReference type="EMBL" id="KAJ0034151.1"/>
    </source>
</evidence>
<evidence type="ECO:0000313" key="2">
    <source>
        <dbReference type="Proteomes" id="UP001163603"/>
    </source>
</evidence>
<gene>
    <name evidence="1" type="ORF">Pint_26459</name>
</gene>
<organism evidence="1 2">
    <name type="scientific">Pistacia integerrima</name>
    <dbReference type="NCBI Taxonomy" id="434235"/>
    <lineage>
        <taxon>Eukaryota</taxon>
        <taxon>Viridiplantae</taxon>
        <taxon>Streptophyta</taxon>
        <taxon>Embryophyta</taxon>
        <taxon>Tracheophyta</taxon>
        <taxon>Spermatophyta</taxon>
        <taxon>Magnoliopsida</taxon>
        <taxon>eudicotyledons</taxon>
        <taxon>Gunneridae</taxon>
        <taxon>Pentapetalae</taxon>
        <taxon>rosids</taxon>
        <taxon>malvids</taxon>
        <taxon>Sapindales</taxon>
        <taxon>Anacardiaceae</taxon>
        <taxon>Pistacia</taxon>
    </lineage>
</organism>